<dbReference type="SMART" id="SM00249">
    <property type="entry name" value="PHD"/>
    <property type="match status" value="3"/>
</dbReference>
<keyword evidence="2" id="KW-0479">Metal-binding</keyword>
<sequence>MDSSDEEGEIVTECVTNYHFTNNVEELVSFTTLPLQWSKDENQGDFITPVFLLGNAAEDGLQKIHKLVKAWRFELSYAQPEIYVLHKNMNWLALQKPRKSFEKTIRTILITIHLLHFVKKNPEASGKSVWTYLFQALSSFEVQPSERDLLDHIPLISEAVKRDTDLAKSKYLLTYMENPLTNRAFNEDMKTMKKRKFIADMDDDYQDDSGHKSEDENDGSTPYDHVCAICDDGGEILCCEGRCLRSFHVNKEAGANSFCESLGLGDAQIKALPTFLCKNCKYRHHQCFACGKLGSSDKSSGAEVFACASATCGHFYHPECVAKLLHPANRNQAEKLQDKIAAGESFTCPAHKCFKCEEGENRRKHEMQFAICRRCPKAYHRKCLPRSITFECNYAQNIIPRAWDGLLPNRILIYCMDHKIIRELGTPVRNHLKFPGVERKKIDSLELLSSREKVVASMKSEVYGTLTSTRTVVKSQGRFEKVGDSSVNIGGSTKKIHKRCGSHFDLFRKRNTIDEVSNPPKDNVRSAPHCSLKTTGSKLFMGDNNSSGRLETYPHKHMQKKLDSGVQKKTMEKALVDMASSSRFSVDAKMESRIMALMEKAASSFNNEIFLKSKKLLAGNALLLENSSDRTMTMGKVEGSVEAIRTALSMLDEGSSIEDAKAVCEPDILFQIFKWKRKLNVYLSPFLHGMRYTSFGRHFTKVKKLEEIVNRLHWYMQDGDTLVDFCCGSNDFSCLMKEKLEKTGKHCKFKNYDLIVPKNDFNFEKSDWMTVNLEELPNGSQLIMGLNPPFGVKGSLANKFISKALEFKPKLLILIVPRETKLLDPDTYKLIWKDEELLSGKSFYLPGSVDVNDKPLEDWNKKTPPLYLWSRRDWSDKHMAIAQECGHVINKQNQELPEGNYVRNCLRKKNHNSYRDYSRFYASGDISGMLDGAPEHMVEAEPQGAGAIVHEKVTESSFPLDWKNNLGGMEEQPSDIDHFCIDMELSTPSSSPPP</sequence>
<dbReference type="PANTHER" id="PTHR46235">
    <property type="entry name" value="PHD FINGER-CONTAINING PROTEIN DDB_G0268158"/>
    <property type="match status" value="1"/>
</dbReference>
<evidence type="ECO:0000256" key="5">
    <source>
        <dbReference type="ARBA" id="ARBA00023242"/>
    </source>
</evidence>
<dbReference type="Gene3D" id="3.30.40.10">
    <property type="entry name" value="Zinc/RING finger domain, C3HC4 (zinc finger)"/>
    <property type="match status" value="2"/>
</dbReference>
<evidence type="ECO:0000256" key="1">
    <source>
        <dbReference type="ARBA" id="ARBA00004123"/>
    </source>
</evidence>
<evidence type="ECO:0000259" key="6">
    <source>
        <dbReference type="SMART" id="SM00249"/>
    </source>
</evidence>
<comment type="caution">
    <text evidence="7">The sequence shown here is derived from an EMBL/GenBank/DDBJ whole genome shotgun (WGS) entry which is preliminary data.</text>
</comment>
<dbReference type="Pfam" id="PF26055">
    <property type="entry name" value="Mtase_EDM2"/>
    <property type="match status" value="1"/>
</dbReference>
<keyword evidence="4" id="KW-0862">Zinc</keyword>
<evidence type="ECO:0000256" key="2">
    <source>
        <dbReference type="ARBA" id="ARBA00022723"/>
    </source>
</evidence>
<accession>A0A8K0MEK9</accession>
<proteinExistence type="predicted"/>
<dbReference type="InterPro" id="IPR013083">
    <property type="entry name" value="Znf_RING/FYVE/PHD"/>
</dbReference>
<dbReference type="GO" id="GO:0008270">
    <property type="term" value="F:zinc ion binding"/>
    <property type="evidence" value="ECO:0007669"/>
    <property type="project" value="UniProtKB-KW"/>
</dbReference>
<dbReference type="OrthoDB" id="21264at2759"/>
<evidence type="ECO:0000256" key="4">
    <source>
        <dbReference type="ARBA" id="ARBA00022833"/>
    </source>
</evidence>
<evidence type="ECO:0000313" key="8">
    <source>
        <dbReference type="Proteomes" id="UP000796880"/>
    </source>
</evidence>
<dbReference type="Pfam" id="PF12047">
    <property type="entry name" value="DNMT1-RFD"/>
    <property type="match status" value="1"/>
</dbReference>
<organism evidence="7 8">
    <name type="scientific">Rhamnella rubrinervis</name>
    <dbReference type="NCBI Taxonomy" id="2594499"/>
    <lineage>
        <taxon>Eukaryota</taxon>
        <taxon>Viridiplantae</taxon>
        <taxon>Streptophyta</taxon>
        <taxon>Embryophyta</taxon>
        <taxon>Tracheophyta</taxon>
        <taxon>Spermatophyta</taxon>
        <taxon>Magnoliopsida</taxon>
        <taxon>eudicotyledons</taxon>
        <taxon>Gunneridae</taxon>
        <taxon>Pentapetalae</taxon>
        <taxon>rosids</taxon>
        <taxon>fabids</taxon>
        <taxon>Rosales</taxon>
        <taxon>Rhamnaceae</taxon>
        <taxon>rhamnoid group</taxon>
        <taxon>Rhamneae</taxon>
        <taxon>Rhamnella</taxon>
    </lineage>
</organism>
<dbReference type="GO" id="GO:0005634">
    <property type="term" value="C:nucleus"/>
    <property type="evidence" value="ECO:0007669"/>
    <property type="project" value="UniProtKB-SubCell"/>
</dbReference>
<dbReference type="CDD" id="cd15565">
    <property type="entry name" value="PHD2_NSD"/>
    <property type="match status" value="1"/>
</dbReference>
<feature type="domain" description="Zinc finger PHD-type" evidence="6">
    <location>
        <begin position="286"/>
        <end position="352"/>
    </location>
</feature>
<reference evidence="7" key="1">
    <citation type="submission" date="2020-03" db="EMBL/GenBank/DDBJ databases">
        <title>A high-quality chromosome-level genome assembly of a woody plant with both climbing and erect habits, Rhamnella rubrinervis.</title>
        <authorList>
            <person name="Lu Z."/>
            <person name="Yang Y."/>
            <person name="Zhu X."/>
            <person name="Sun Y."/>
        </authorList>
    </citation>
    <scope>NUCLEOTIDE SEQUENCE</scope>
    <source>
        <strain evidence="7">BYM</strain>
        <tissue evidence="7">Leaf</tissue>
    </source>
</reference>
<keyword evidence="3" id="KW-0863">Zinc-finger</keyword>
<evidence type="ECO:0000313" key="7">
    <source>
        <dbReference type="EMBL" id="KAF3443331.1"/>
    </source>
</evidence>
<dbReference type="InterPro" id="IPR001965">
    <property type="entry name" value="Znf_PHD"/>
</dbReference>
<dbReference type="EMBL" id="VOIH02000006">
    <property type="protein sequence ID" value="KAF3443331.1"/>
    <property type="molecule type" value="Genomic_DNA"/>
</dbReference>
<dbReference type="CDD" id="cd15566">
    <property type="entry name" value="PHD3_NSD"/>
    <property type="match status" value="1"/>
</dbReference>
<comment type="subcellular location">
    <subcellularLocation>
        <location evidence="1">Nucleus</location>
    </subcellularLocation>
</comment>
<evidence type="ECO:0000256" key="3">
    <source>
        <dbReference type="ARBA" id="ARBA00022771"/>
    </source>
</evidence>
<gene>
    <name evidence="7" type="ORF">FNV43_RR13013</name>
</gene>
<feature type="domain" description="Zinc finger PHD-type" evidence="6">
    <location>
        <begin position="353"/>
        <end position="419"/>
    </location>
</feature>
<keyword evidence="8" id="KW-1185">Reference proteome</keyword>
<keyword evidence="5" id="KW-0539">Nucleus</keyword>
<dbReference type="InterPro" id="IPR058939">
    <property type="entry name" value="Mtase_EDM2"/>
</dbReference>
<feature type="domain" description="Zinc finger PHD-type" evidence="6">
    <location>
        <begin position="226"/>
        <end position="281"/>
    </location>
</feature>
<dbReference type="Proteomes" id="UP000796880">
    <property type="component" value="Unassembled WGS sequence"/>
</dbReference>
<dbReference type="AlphaFoldDB" id="A0A8K0MEK9"/>
<dbReference type="InterPro" id="IPR055198">
    <property type="entry name" value="NSD_PHD"/>
</dbReference>
<name>A0A8K0MEK9_9ROSA</name>
<dbReference type="InterPro" id="IPR022702">
    <property type="entry name" value="Cytosine_MeTrfase1_RFD"/>
</dbReference>
<dbReference type="Pfam" id="PF22908">
    <property type="entry name" value="PHD_NSD"/>
    <property type="match status" value="1"/>
</dbReference>
<dbReference type="PANTHER" id="PTHR46235:SF13">
    <property type="entry name" value="EDM2-LIKE PROTEIN1"/>
    <property type="match status" value="1"/>
</dbReference>
<protein>
    <recommendedName>
        <fullName evidence="6">Zinc finger PHD-type domain-containing protein</fullName>
    </recommendedName>
</protein>